<dbReference type="OrthoDB" id="5407417at2759"/>
<reference evidence="1 2" key="1">
    <citation type="submission" date="2019-04" db="EMBL/GenBank/DDBJ databases">
        <title>Friends and foes A comparative genomics studyof 23 Aspergillus species from section Flavi.</title>
        <authorList>
            <consortium name="DOE Joint Genome Institute"/>
            <person name="Kjaerbolling I."/>
            <person name="Vesth T."/>
            <person name="Frisvad J.C."/>
            <person name="Nybo J.L."/>
            <person name="Theobald S."/>
            <person name="Kildgaard S."/>
            <person name="Isbrandt T."/>
            <person name="Kuo A."/>
            <person name="Sato A."/>
            <person name="Lyhne E.K."/>
            <person name="Kogle M.E."/>
            <person name="Wiebenga A."/>
            <person name="Kun R.S."/>
            <person name="Lubbers R.J."/>
            <person name="Makela M.R."/>
            <person name="Barry K."/>
            <person name="Chovatia M."/>
            <person name="Clum A."/>
            <person name="Daum C."/>
            <person name="Haridas S."/>
            <person name="He G."/>
            <person name="LaButti K."/>
            <person name="Lipzen A."/>
            <person name="Mondo S."/>
            <person name="Riley R."/>
            <person name="Salamov A."/>
            <person name="Simmons B.A."/>
            <person name="Magnuson J.K."/>
            <person name="Henrissat B."/>
            <person name="Mortensen U.H."/>
            <person name="Larsen T.O."/>
            <person name="Devries R.P."/>
            <person name="Grigoriev I.V."/>
            <person name="Machida M."/>
            <person name="Baker S.E."/>
            <person name="Andersen M.R."/>
        </authorList>
    </citation>
    <scope>NUCLEOTIDE SEQUENCE [LARGE SCALE GENOMIC DNA]</scope>
    <source>
        <strain evidence="1 2">CBS 763.97</strain>
    </source>
</reference>
<dbReference type="GO" id="GO:0043248">
    <property type="term" value="P:proteasome assembly"/>
    <property type="evidence" value="ECO:0007669"/>
    <property type="project" value="InterPro"/>
</dbReference>
<gene>
    <name evidence="1" type="ORF">BDV27DRAFT_44778</name>
</gene>
<dbReference type="Gene3D" id="3.30.230.100">
    <property type="match status" value="1"/>
</dbReference>
<dbReference type="AlphaFoldDB" id="A0A5N6ZRS8"/>
<proteinExistence type="predicted"/>
<evidence type="ECO:0000313" key="2">
    <source>
        <dbReference type="Proteomes" id="UP000326268"/>
    </source>
</evidence>
<protein>
    <submittedName>
        <fullName evidence="1">Uncharacterized protein</fullName>
    </submittedName>
</protein>
<dbReference type="RefSeq" id="XP_031923186.1">
    <property type="nucleotide sequence ID" value="XM_032076663.1"/>
</dbReference>
<dbReference type="InterPro" id="IPR032157">
    <property type="entry name" value="PAC4"/>
</dbReference>
<keyword evidence="2" id="KW-1185">Reference proteome</keyword>
<dbReference type="EMBL" id="ML737790">
    <property type="protein sequence ID" value="KAE8360105.1"/>
    <property type="molecule type" value="Genomic_DNA"/>
</dbReference>
<accession>A0A5N6ZRS8</accession>
<name>A0A5N6ZRS8_9EURO</name>
<organism evidence="1 2">
    <name type="scientific">Aspergillus caelatus</name>
    <dbReference type="NCBI Taxonomy" id="61420"/>
    <lineage>
        <taxon>Eukaryota</taxon>
        <taxon>Fungi</taxon>
        <taxon>Dikarya</taxon>
        <taxon>Ascomycota</taxon>
        <taxon>Pezizomycotina</taxon>
        <taxon>Eurotiomycetes</taxon>
        <taxon>Eurotiomycetidae</taxon>
        <taxon>Eurotiales</taxon>
        <taxon>Aspergillaceae</taxon>
        <taxon>Aspergillus</taxon>
        <taxon>Aspergillus subgen. Circumdati</taxon>
    </lineage>
</organism>
<sequence length="221" mass="24247">MVAKAQKSEEWTRSVWRGTKSGTSRLKRLTHRSISTSTTTSKQDISEEKDVGIALSRSKIDISQIIYPPSMATAVEAPIPPQVENVAPHAKPQELSFPLPKALHTTAHVHLTLLDTCATVFLATSTPGDAAGSVKPMGSFVYAMPDRTNPRNTISTTLYNLPGSVEYTTRIAKILARRMRVPVYVGCSIDPTALGLLVEEEMAGLTKIVEVTMQRWEESRK</sequence>
<dbReference type="Pfam" id="PF16093">
    <property type="entry name" value="PAC4"/>
    <property type="match status" value="1"/>
</dbReference>
<dbReference type="GeneID" id="43661109"/>
<evidence type="ECO:0000313" key="1">
    <source>
        <dbReference type="EMBL" id="KAE8360105.1"/>
    </source>
</evidence>
<dbReference type="Proteomes" id="UP000326268">
    <property type="component" value="Unassembled WGS sequence"/>
</dbReference>